<organism evidence="2">
    <name type="scientific">Desulfacinum infernum</name>
    <dbReference type="NCBI Taxonomy" id="35837"/>
    <lineage>
        <taxon>Bacteria</taxon>
        <taxon>Pseudomonadati</taxon>
        <taxon>Thermodesulfobacteriota</taxon>
        <taxon>Syntrophobacteria</taxon>
        <taxon>Syntrophobacterales</taxon>
        <taxon>Syntrophobacteraceae</taxon>
        <taxon>Desulfacinum</taxon>
    </lineage>
</organism>
<accession>A0A832A137</accession>
<gene>
    <name evidence="2" type="ORF">ENS06_07965</name>
</gene>
<sequence length="129" mass="14069">MGCGAGRSNVTCGINSFPGGLMKTLAVVLVLISVAGLFVYTNPSMNDYEQFVHQSLLKETRGKNPNSPANLIAPFLSGLVGGYVSSQTIRKDYVFFSFYDAHIGKERLKILGVLNNFIVLKTVKQDPRP</sequence>
<evidence type="ECO:0000313" key="2">
    <source>
        <dbReference type="EMBL" id="HFK97245.1"/>
    </source>
</evidence>
<name>A0A832A137_9BACT</name>
<keyword evidence="1" id="KW-0472">Membrane</keyword>
<dbReference type="AlphaFoldDB" id="A0A832A137"/>
<keyword evidence="1" id="KW-1133">Transmembrane helix</keyword>
<dbReference type="InterPro" id="IPR025578">
    <property type="entry name" value="DUF4359"/>
</dbReference>
<protein>
    <submittedName>
        <fullName evidence="2">DUF4359 domain-containing protein</fullName>
    </submittedName>
</protein>
<keyword evidence="1" id="KW-0812">Transmembrane</keyword>
<dbReference type="EMBL" id="DSTK01000023">
    <property type="protein sequence ID" value="HFK97245.1"/>
    <property type="molecule type" value="Genomic_DNA"/>
</dbReference>
<reference evidence="2" key="1">
    <citation type="journal article" date="2020" name="mSystems">
        <title>Genome- and Community-Level Interaction Insights into Carbon Utilization and Element Cycling Functions of Hydrothermarchaeota in Hydrothermal Sediment.</title>
        <authorList>
            <person name="Zhou Z."/>
            <person name="Liu Y."/>
            <person name="Xu W."/>
            <person name="Pan J."/>
            <person name="Luo Z.H."/>
            <person name="Li M."/>
        </authorList>
    </citation>
    <scope>NUCLEOTIDE SEQUENCE [LARGE SCALE GENOMIC DNA]</scope>
    <source>
        <strain evidence="2">SpSt-456</strain>
    </source>
</reference>
<dbReference type="Pfam" id="PF14271">
    <property type="entry name" value="DUF4359"/>
    <property type="match status" value="1"/>
</dbReference>
<comment type="caution">
    <text evidence="2">The sequence shown here is derived from an EMBL/GenBank/DDBJ whole genome shotgun (WGS) entry which is preliminary data.</text>
</comment>
<proteinExistence type="predicted"/>
<feature type="transmembrane region" description="Helical" evidence="1">
    <location>
        <begin position="20"/>
        <end position="40"/>
    </location>
</feature>
<evidence type="ECO:0000256" key="1">
    <source>
        <dbReference type="SAM" id="Phobius"/>
    </source>
</evidence>